<organism evidence="1 2">
    <name type="scientific">Campylobacter lari</name>
    <dbReference type="NCBI Taxonomy" id="201"/>
    <lineage>
        <taxon>Bacteria</taxon>
        <taxon>Pseudomonadati</taxon>
        <taxon>Campylobacterota</taxon>
        <taxon>Epsilonproteobacteria</taxon>
        <taxon>Campylobacterales</taxon>
        <taxon>Campylobacteraceae</taxon>
        <taxon>Campylobacter</taxon>
    </lineage>
</organism>
<dbReference type="AlphaFoldDB" id="A0A5L4NNI2"/>
<evidence type="ECO:0000313" key="1">
    <source>
        <dbReference type="EMBL" id="EAI3913899.1"/>
    </source>
</evidence>
<accession>A0A5L4NNI2</accession>
<reference evidence="1 2" key="1">
    <citation type="submission" date="2018-05" db="EMBL/GenBank/DDBJ databases">
        <authorList>
            <consortium name="PulseNet: The National Subtyping Network for Foodborne Disease Surveillance"/>
            <person name="Tarr C.L."/>
            <person name="Trees E."/>
            <person name="Katz L.S."/>
            <person name="Carleton-Romer H.A."/>
            <person name="Stroika S."/>
            <person name="Kucerova Z."/>
            <person name="Roache K.F."/>
            <person name="Sabol A.L."/>
            <person name="Besser J."/>
            <person name="Gerner-Smidt P."/>
        </authorList>
    </citation>
    <scope>NUCLEOTIDE SEQUENCE [LARGE SCALE GENOMIC DNA]</scope>
    <source>
        <strain evidence="1 2">D6489</strain>
    </source>
</reference>
<evidence type="ECO:0000313" key="2">
    <source>
        <dbReference type="Proteomes" id="UP000559808"/>
    </source>
</evidence>
<gene>
    <name evidence="1" type="ORF">YZ34_02580</name>
</gene>
<proteinExistence type="predicted"/>
<sequence>MGYFTFFHILIIFIMLASTFLTWILFYLKIQNKKYMIIFCIISFILASILTISLLLTIDQYTKKASLSNFSTYRRLATESIVIKGRVTNDTNFKISECFLELRIIDNNNKKHEISGEIFNQQNFDSIKKANQQQRDVSYNINIANQLSGHTYKDFSFEVGLPPHFQSYKIFKQLKCR</sequence>
<dbReference type="Pfam" id="PF09624">
    <property type="entry name" value="DUF2393"/>
    <property type="match status" value="1"/>
</dbReference>
<name>A0A5L4NNI2_CAMLA</name>
<dbReference type="InterPro" id="IPR013417">
    <property type="entry name" value="CHP02588"/>
</dbReference>
<dbReference type="Proteomes" id="UP000559808">
    <property type="component" value="Unassembled WGS sequence"/>
</dbReference>
<protein>
    <submittedName>
        <fullName evidence="1">DUF2393 domain-containing protein</fullName>
    </submittedName>
</protein>
<comment type="caution">
    <text evidence="1">The sequence shown here is derived from an EMBL/GenBank/DDBJ whole genome shotgun (WGS) entry which is preliminary data.</text>
</comment>
<dbReference type="EMBL" id="AABOWU010000004">
    <property type="protein sequence ID" value="EAI3913899.1"/>
    <property type="molecule type" value="Genomic_DNA"/>
</dbReference>